<dbReference type="Pfam" id="PF06699">
    <property type="entry name" value="PIG-F"/>
    <property type="match status" value="1"/>
</dbReference>
<gene>
    <name evidence="9" type="ORF">PPACK8108_LOCUS6074</name>
</gene>
<accession>A0AAV0AQ65</accession>
<proteinExistence type="predicted"/>
<evidence type="ECO:0000256" key="5">
    <source>
        <dbReference type="ARBA" id="ARBA00022824"/>
    </source>
</evidence>
<feature type="transmembrane region" description="Helical" evidence="8">
    <location>
        <begin position="41"/>
        <end position="61"/>
    </location>
</feature>
<evidence type="ECO:0000313" key="10">
    <source>
        <dbReference type="Proteomes" id="UP001153365"/>
    </source>
</evidence>
<keyword evidence="6 8" id="KW-1133">Transmembrane helix</keyword>
<keyword evidence="3" id="KW-0337">GPI-anchor biosynthesis</keyword>
<comment type="caution">
    <text evidence="9">The sequence shown here is derived from an EMBL/GenBank/DDBJ whole genome shotgun (WGS) entry which is preliminary data.</text>
</comment>
<evidence type="ECO:0000256" key="4">
    <source>
        <dbReference type="ARBA" id="ARBA00022692"/>
    </source>
</evidence>
<evidence type="ECO:0000313" key="9">
    <source>
        <dbReference type="EMBL" id="CAH7671305.1"/>
    </source>
</evidence>
<evidence type="ECO:0000256" key="1">
    <source>
        <dbReference type="ARBA" id="ARBA00004477"/>
    </source>
</evidence>
<evidence type="ECO:0000256" key="8">
    <source>
        <dbReference type="SAM" id="Phobius"/>
    </source>
</evidence>
<sequence>MIKFVMLVQESVTITIQGTFMIHMVMVLLQSNLIKDSLKTLLISNIVSIVCVLPTSFVIGWNRGREKQWLISIFSCFQF</sequence>
<reference evidence="9" key="1">
    <citation type="submission" date="2022-06" db="EMBL/GenBank/DDBJ databases">
        <authorList>
            <consortium name="SYNGENTA / RWTH Aachen University"/>
        </authorList>
    </citation>
    <scope>NUCLEOTIDE SEQUENCE</scope>
</reference>
<dbReference type="EMBL" id="CALTRL010001167">
    <property type="protein sequence ID" value="CAH7671305.1"/>
    <property type="molecule type" value="Genomic_DNA"/>
</dbReference>
<evidence type="ECO:0000256" key="2">
    <source>
        <dbReference type="ARBA" id="ARBA00004687"/>
    </source>
</evidence>
<organism evidence="9 10">
    <name type="scientific">Phakopsora pachyrhizi</name>
    <name type="common">Asian soybean rust disease fungus</name>
    <dbReference type="NCBI Taxonomy" id="170000"/>
    <lineage>
        <taxon>Eukaryota</taxon>
        <taxon>Fungi</taxon>
        <taxon>Dikarya</taxon>
        <taxon>Basidiomycota</taxon>
        <taxon>Pucciniomycotina</taxon>
        <taxon>Pucciniomycetes</taxon>
        <taxon>Pucciniales</taxon>
        <taxon>Phakopsoraceae</taxon>
        <taxon>Phakopsora</taxon>
    </lineage>
</organism>
<keyword evidence="4 8" id="KW-0812">Transmembrane</keyword>
<keyword evidence="5" id="KW-0256">Endoplasmic reticulum</keyword>
<dbReference type="Proteomes" id="UP001153365">
    <property type="component" value="Unassembled WGS sequence"/>
</dbReference>
<feature type="transmembrane region" description="Helical" evidence="8">
    <location>
        <begin position="12"/>
        <end position="29"/>
    </location>
</feature>
<dbReference type="AlphaFoldDB" id="A0AAV0AQ65"/>
<evidence type="ECO:0000256" key="7">
    <source>
        <dbReference type="ARBA" id="ARBA00023136"/>
    </source>
</evidence>
<protein>
    <submittedName>
        <fullName evidence="9">Uncharacterized protein</fullName>
    </submittedName>
</protein>
<comment type="subcellular location">
    <subcellularLocation>
        <location evidence="1">Endoplasmic reticulum membrane</location>
        <topology evidence="1">Multi-pass membrane protein</topology>
    </subcellularLocation>
</comment>
<comment type="pathway">
    <text evidence="2">Glycolipid biosynthesis; glycosylphosphatidylinositol-anchor biosynthesis.</text>
</comment>
<evidence type="ECO:0000256" key="3">
    <source>
        <dbReference type="ARBA" id="ARBA00022502"/>
    </source>
</evidence>
<dbReference type="GO" id="GO:0006506">
    <property type="term" value="P:GPI anchor biosynthetic process"/>
    <property type="evidence" value="ECO:0007669"/>
    <property type="project" value="UniProtKB-KW"/>
</dbReference>
<name>A0AAV0AQ65_PHAPC</name>
<keyword evidence="10" id="KW-1185">Reference proteome</keyword>
<dbReference type="InterPro" id="IPR009580">
    <property type="entry name" value="GPI_biosynthesis_protein_Pig-F"/>
</dbReference>
<dbReference type="GO" id="GO:0005789">
    <property type="term" value="C:endoplasmic reticulum membrane"/>
    <property type="evidence" value="ECO:0007669"/>
    <property type="project" value="UniProtKB-SubCell"/>
</dbReference>
<keyword evidence="7 8" id="KW-0472">Membrane</keyword>
<evidence type="ECO:0000256" key="6">
    <source>
        <dbReference type="ARBA" id="ARBA00022989"/>
    </source>
</evidence>